<proteinExistence type="predicted"/>
<gene>
    <name evidence="2" type="ORF">CSUI_007789</name>
</gene>
<dbReference type="EMBL" id="MIGC01004184">
    <property type="protein sequence ID" value="PHJ18384.1"/>
    <property type="molecule type" value="Genomic_DNA"/>
</dbReference>
<evidence type="ECO:0000313" key="2">
    <source>
        <dbReference type="EMBL" id="PHJ18384.1"/>
    </source>
</evidence>
<evidence type="ECO:0008006" key="4">
    <source>
        <dbReference type="Google" id="ProtNLM"/>
    </source>
</evidence>
<organism evidence="2 3">
    <name type="scientific">Cystoisospora suis</name>
    <dbReference type="NCBI Taxonomy" id="483139"/>
    <lineage>
        <taxon>Eukaryota</taxon>
        <taxon>Sar</taxon>
        <taxon>Alveolata</taxon>
        <taxon>Apicomplexa</taxon>
        <taxon>Conoidasida</taxon>
        <taxon>Coccidia</taxon>
        <taxon>Eucoccidiorida</taxon>
        <taxon>Eimeriorina</taxon>
        <taxon>Sarcocystidae</taxon>
        <taxon>Cystoisospora</taxon>
    </lineage>
</organism>
<keyword evidence="1" id="KW-1133">Transmembrane helix</keyword>
<dbReference type="GeneID" id="94431143"/>
<sequence length="68" mass="7433">MIIHCGVTTLCIILKLSSLLLSPPSLPRVPSLFLLPLPRLSLLIFLFSLLSCFLLLLLFVATVSLGLK</sequence>
<keyword evidence="1" id="KW-0812">Transmembrane</keyword>
<keyword evidence="1" id="KW-0472">Membrane</keyword>
<accession>A0A2C6KPI0</accession>
<reference evidence="2 3" key="1">
    <citation type="journal article" date="2017" name="Int. J. Parasitol.">
        <title>The genome of the protozoan parasite Cystoisospora suis and a reverse vaccinology approach to identify vaccine candidates.</title>
        <authorList>
            <person name="Palmieri N."/>
            <person name="Shrestha A."/>
            <person name="Ruttkowski B."/>
            <person name="Beck T."/>
            <person name="Vogl C."/>
            <person name="Tomley F."/>
            <person name="Blake D.P."/>
            <person name="Joachim A."/>
        </authorList>
    </citation>
    <scope>NUCLEOTIDE SEQUENCE [LARGE SCALE GENOMIC DNA]</scope>
    <source>
        <strain evidence="2 3">Wien I</strain>
    </source>
</reference>
<dbReference type="Proteomes" id="UP000221165">
    <property type="component" value="Unassembled WGS sequence"/>
</dbReference>
<dbReference type="AlphaFoldDB" id="A0A2C6KPI0"/>
<dbReference type="VEuPathDB" id="ToxoDB:CSUI_007789"/>
<comment type="caution">
    <text evidence="2">The sequence shown here is derived from an EMBL/GenBank/DDBJ whole genome shotgun (WGS) entry which is preliminary data.</text>
</comment>
<protein>
    <recommendedName>
        <fullName evidence="4">Transmembrane protein</fullName>
    </recommendedName>
</protein>
<dbReference type="RefSeq" id="XP_067920092.1">
    <property type="nucleotide sequence ID" value="XM_068067932.1"/>
</dbReference>
<feature type="transmembrane region" description="Helical" evidence="1">
    <location>
        <begin position="42"/>
        <end position="67"/>
    </location>
</feature>
<keyword evidence="3" id="KW-1185">Reference proteome</keyword>
<evidence type="ECO:0000256" key="1">
    <source>
        <dbReference type="SAM" id="Phobius"/>
    </source>
</evidence>
<evidence type="ECO:0000313" key="3">
    <source>
        <dbReference type="Proteomes" id="UP000221165"/>
    </source>
</evidence>
<name>A0A2C6KPI0_9APIC</name>